<name>A0A8J2XTP9_9BACT</name>
<accession>A0A8J2XTP9</accession>
<sequence length="212" mass="25526">MKQTLQYRILPYNRYNSFYQERESFYRSFINQYYLDFAHQVLSQQHPDPYLTKTLIAPHDIQFGATPRRVIWKIGMPSFQVKDINDFKDHKILFYRTKLLRQKVLIQFHFIDSFFYYSQLSFLSFTDKTNNILFNSIKTKYACPSVLEGEDRVVMTDICNNKLIIEKGIYLTVSYITGDPYPRQLMETQIKQKYDLVNRADNYEIDRLSRIL</sequence>
<gene>
    <name evidence="1" type="ORF">GCM10011511_31400</name>
</gene>
<protein>
    <submittedName>
        <fullName evidence="1">Uncharacterized protein</fullName>
    </submittedName>
</protein>
<reference evidence="1" key="1">
    <citation type="journal article" date="2014" name="Int. J. Syst. Evol. Microbiol.">
        <title>Complete genome sequence of Corynebacterium casei LMG S-19264T (=DSM 44701T), isolated from a smear-ripened cheese.</title>
        <authorList>
            <consortium name="US DOE Joint Genome Institute (JGI-PGF)"/>
            <person name="Walter F."/>
            <person name="Albersmeier A."/>
            <person name="Kalinowski J."/>
            <person name="Ruckert C."/>
        </authorList>
    </citation>
    <scope>NUCLEOTIDE SEQUENCE</scope>
    <source>
        <strain evidence="1">CGMCC 1.15448</strain>
    </source>
</reference>
<organism evidence="1 2">
    <name type="scientific">Puia dinghuensis</name>
    <dbReference type="NCBI Taxonomy" id="1792502"/>
    <lineage>
        <taxon>Bacteria</taxon>
        <taxon>Pseudomonadati</taxon>
        <taxon>Bacteroidota</taxon>
        <taxon>Chitinophagia</taxon>
        <taxon>Chitinophagales</taxon>
        <taxon>Chitinophagaceae</taxon>
        <taxon>Puia</taxon>
    </lineage>
</organism>
<dbReference type="RefSeq" id="WP_188933304.1">
    <property type="nucleotide sequence ID" value="NZ_BMJC01000003.1"/>
</dbReference>
<dbReference type="Proteomes" id="UP000607559">
    <property type="component" value="Unassembled WGS sequence"/>
</dbReference>
<evidence type="ECO:0000313" key="1">
    <source>
        <dbReference type="EMBL" id="GGB05738.1"/>
    </source>
</evidence>
<comment type="caution">
    <text evidence="1">The sequence shown here is derived from an EMBL/GenBank/DDBJ whole genome shotgun (WGS) entry which is preliminary data.</text>
</comment>
<evidence type="ECO:0000313" key="2">
    <source>
        <dbReference type="Proteomes" id="UP000607559"/>
    </source>
</evidence>
<proteinExistence type="predicted"/>
<dbReference type="AlphaFoldDB" id="A0A8J2XTP9"/>
<dbReference type="EMBL" id="BMJC01000003">
    <property type="protein sequence ID" value="GGB05738.1"/>
    <property type="molecule type" value="Genomic_DNA"/>
</dbReference>
<reference evidence="1" key="2">
    <citation type="submission" date="2020-09" db="EMBL/GenBank/DDBJ databases">
        <authorList>
            <person name="Sun Q."/>
            <person name="Zhou Y."/>
        </authorList>
    </citation>
    <scope>NUCLEOTIDE SEQUENCE</scope>
    <source>
        <strain evidence="1">CGMCC 1.15448</strain>
    </source>
</reference>
<keyword evidence="2" id="KW-1185">Reference proteome</keyword>